<protein>
    <recommendedName>
        <fullName evidence="2">Glycosyltransferase 2-like domain-containing protein</fullName>
    </recommendedName>
</protein>
<dbReference type="EMBL" id="FOKK01000023">
    <property type="protein sequence ID" value="SFB58143.1"/>
    <property type="molecule type" value="Genomic_DNA"/>
</dbReference>
<evidence type="ECO:0000313" key="4">
    <source>
        <dbReference type="Proteomes" id="UP000198790"/>
    </source>
</evidence>
<dbReference type="CDD" id="cd04186">
    <property type="entry name" value="GT_2_like_c"/>
    <property type="match status" value="1"/>
</dbReference>
<organism evidence="3 4">
    <name type="scientific">Algoriphagus aquimarinus</name>
    <dbReference type="NCBI Taxonomy" id="237018"/>
    <lineage>
        <taxon>Bacteria</taxon>
        <taxon>Pseudomonadati</taxon>
        <taxon>Bacteroidota</taxon>
        <taxon>Cytophagia</taxon>
        <taxon>Cytophagales</taxon>
        <taxon>Cyclobacteriaceae</taxon>
        <taxon>Algoriphagus</taxon>
    </lineage>
</organism>
<evidence type="ECO:0000313" key="3">
    <source>
        <dbReference type="EMBL" id="SFB58143.1"/>
    </source>
</evidence>
<keyword evidence="1" id="KW-0472">Membrane</keyword>
<dbReference type="PANTHER" id="PTHR43179">
    <property type="entry name" value="RHAMNOSYLTRANSFERASE WBBL"/>
    <property type="match status" value="1"/>
</dbReference>
<dbReference type="Gene3D" id="3.90.550.10">
    <property type="entry name" value="Spore Coat Polysaccharide Biosynthesis Protein SpsA, Chain A"/>
    <property type="match status" value="1"/>
</dbReference>
<dbReference type="RefSeq" id="WP_092901164.1">
    <property type="nucleotide sequence ID" value="NZ_FOKK01000023.1"/>
</dbReference>
<evidence type="ECO:0000256" key="1">
    <source>
        <dbReference type="SAM" id="Phobius"/>
    </source>
</evidence>
<sequence>MSSSSFPSVAIVLINWKNYEDSKKCLISLQGCNYPNFKSIIIDNHSGDGSGEQLQKEFGDFAHFIFTDENLGFSGGNNVGFRYALEQNFDYIMELNNDTEVEPDFLDKLVFSIHDKPEFGIAQPLIFYNGERRNVIWNAGGKLIPSLGLSLTKKEGSTDLSEVISEETAWTTGCATLIKTKVLRETGLLKEFFFFGSFEDVDLSMRVREKGYKLWFESESRIYHSVGNSSKSKTKGKEGFLNPMVHYLAQRNQMIFIKHHTENIFIPLAVAVQFGKMLLYSVYFIGRWRLQKLRMAWKGFADGLIKTYHD</sequence>
<reference evidence="3 4" key="1">
    <citation type="submission" date="2016-10" db="EMBL/GenBank/DDBJ databases">
        <authorList>
            <person name="de Groot N.N."/>
        </authorList>
    </citation>
    <scope>NUCLEOTIDE SEQUENCE [LARGE SCALE GENOMIC DNA]</scope>
    <source>
        <strain evidence="3 4">DSM 23399</strain>
    </source>
</reference>
<dbReference type="PANTHER" id="PTHR43179:SF11">
    <property type="entry name" value="GLYCOSYL TRANSFERASE"/>
    <property type="match status" value="1"/>
</dbReference>
<dbReference type="STRING" id="237018.SAMN04489723_12335"/>
<dbReference type="OrthoDB" id="9771846at2"/>
<evidence type="ECO:0000259" key="2">
    <source>
        <dbReference type="Pfam" id="PF00535"/>
    </source>
</evidence>
<dbReference type="InterPro" id="IPR029044">
    <property type="entry name" value="Nucleotide-diphossugar_trans"/>
</dbReference>
<gene>
    <name evidence="3" type="ORF">SAMN04489723_12335</name>
</gene>
<dbReference type="InterPro" id="IPR001173">
    <property type="entry name" value="Glyco_trans_2-like"/>
</dbReference>
<keyword evidence="1" id="KW-0812">Transmembrane</keyword>
<name>A0A1I1CCP4_9BACT</name>
<keyword evidence="1" id="KW-1133">Transmembrane helix</keyword>
<accession>A0A1I1CCP4</accession>
<dbReference type="AlphaFoldDB" id="A0A1I1CCP4"/>
<keyword evidence="4" id="KW-1185">Reference proteome</keyword>
<proteinExistence type="predicted"/>
<feature type="domain" description="Glycosyltransferase 2-like" evidence="2">
    <location>
        <begin position="23"/>
        <end position="138"/>
    </location>
</feature>
<dbReference type="Proteomes" id="UP000198790">
    <property type="component" value="Unassembled WGS sequence"/>
</dbReference>
<feature type="transmembrane region" description="Helical" evidence="1">
    <location>
        <begin position="264"/>
        <end position="285"/>
    </location>
</feature>
<dbReference type="Pfam" id="PF00535">
    <property type="entry name" value="Glycos_transf_2"/>
    <property type="match status" value="1"/>
</dbReference>
<dbReference type="SUPFAM" id="SSF53448">
    <property type="entry name" value="Nucleotide-diphospho-sugar transferases"/>
    <property type="match status" value="1"/>
</dbReference>